<sequence length="100" mass="10900">MAWDQFCDCLGGDFEVLKTEASDDTKATVEWLINTWNSLDSRVKAVLTVLFGWYGKDALAKIATISLVDDPVFWAAVAGVGLGTFVGMAYDCWDKLEAAA</sequence>
<keyword evidence="2" id="KW-1185">Reference proteome</keyword>
<reference evidence="1 2" key="2">
    <citation type="submission" date="2019-09" db="EMBL/GenBank/DDBJ databases">
        <authorList>
            <person name="Jin C."/>
        </authorList>
    </citation>
    <scope>NUCLEOTIDE SEQUENCE [LARGE SCALE GENOMIC DNA]</scope>
    <source>
        <strain evidence="1 2">AN110305</strain>
    </source>
</reference>
<gene>
    <name evidence="1" type="ORF">F0L68_23460</name>
</gene>
<reference evidence="1 2" key="1">
    <citation type="submission" date="2019-09" db="EMBL/GenBank/DDBJ databases">
        <title>Goodfellowia gen. nov., a new genus of the Pseudonocardineae related to Actinoalloteichus, containing Goodfellowia coeruleoviolacea gen. nov., comb. nov. gen. nov., comb. nov.</title>
        <authorList>
            <person name="Labeda D."/>
        </authorList>
    </citation>
    <scope>NUCLEOTIDE SEQUENCE [LARGE SCALE GENOMIC DNA]</scope>
    <source>
        <strain evidence="1 2">AN110305</strain>
    </source>
</reference>
<comment type="caution">
    <text evidence="1">The sequence shown here is derived from an EMBL/GenBank/DDBJ whole genome shotgun (WGS) entry which is preliminary data.</text>
</comment>
<dbReference type="RefSeq" id="WP_149851795.1">
    <property type="nucleotide sequence ID" value="NZ_VUOB01000041.1"/>
</dbReference>
<dbReference type="Proteomes" id="UP000323454">
    <property type="component" value="Unassembled WGS sequence"/>
</dbReference>
<protein>
    <submittedName>
        <fullName evidence="1">Uncharacterized protein</fullName>
    </submittedName>
</protein>
<evidence type="ECO:0000313" key="1">
    <source>
        <dbReference type="EMBL" id="KAA2258786.1"/>
    </source>
</evidence>
<evidence type="ECO:0000313" key="2">
    <source>
        <dbReference type="Proteomes" id="UP000323454"/>
    </source>
</evidence>
<dbReference type="AlphaFoldDB" id="A0A5B2X6E7"/>
<proteinExistence type="predicted"/>
<organism evidence="1 2">
    <name type="scientific">Solihabitans fulvus</name>
    <dbReference type="NCBI Taxonomy" id="1892852"/>
    <lineage>
        <taxon>Bacteria</taxon>
        <taxon>Bacillati</taxon>
        <taxon>Actinomycetota</taxon>
        <taxon>Actinomycetes</taxon>
        <taxon>Pseudonocardiales</taxon>
        <taxon>Pseudonocardiaceae</taxon>
        <taxon>Solihabitans</taxon>
    </lineage>
</organism>
<dbReference type="EMBL" id="VUOB01000041">
    <property type="protein sequence ID" value="KAA2258786.1"/>
    <property type="molecule type" value="Genomic_DNA"/>
</dbReference>
<accession>A0A5B2X6E7</accession>
<name>A0A5B2X6E7_9PSEU</name>